<dbReference type="GO" id="GO:0005509">
    <property type="term" value="F:calcium ion binding"/>
    <property type="evidence" value="ECO:0007669"/>
    <property type="project" value="InterPro"/>
</dbReference>
<dbReference type="EMBL" id="CCNB01000027">
    <property type="protein sequence ID" value="CDX41450.1"/>
    <property type="molecule type" value="Genomic_DNA"/>
</dbReference>
<organism evidence="2 3">
    <name type="scientific">Mesorhizobium plurifarium</name>
    <dbReference type="NCBI Taxonomy" id="69974"/>
    <lineage>
        <taxon>Bacteria</taxon>
        <taxon>Pseudomonadati</taxon>
        <taxon>Pseudomonadota</taxon>
        <taxon>Alphaproteobacteria</taxon>
        <taxon>Hyphomicrobiales</taxon>
        <taxon>Phyllobacteriaceae</taxon>
        <taxon>Mesorhizobium</taxon>
    </lineage>
</organism>
<evidence type="ECO:0000313" key="2">
    <source>
        <dbReference type="EMBL" id="CDX41450.1"/>
    </source>
</evidence>
<name>A0A090FC62_MESPL</name>
<dbReference type="AlphaFoldDB" id="A0A090FC62"/>
<dbReference type="InterPro" id="IPR018511">
    <property type="entry name" value="Hemolysin-typ_Ca-bd_CS"/>
</dbReference>
<feature type="domain" description="Haemolysin-type calcium binding-related" evidence="1">
    <location>
        <begin position="121"/>
        <end position="156"/>
    </location>
</feature>
<evidence type="ECO:0000313" key="3">
    <source>
        <dbReference type="Proteomes" id="UP000046373"/>
    </source>
</evidence>
<accession>A0A090FC62</accession>
<protein>
    <submittedName>
        <fullName evidence="2">Rhizobiocin RzcA</fullName>
    </submittedName>
</protein>
<dbReference type="InterPro" id="IPR001343">
    <property type="entry name" value="Hemolysn_Ca-bd"/>
</dbReference>
<dbReference type="PRINTS" id="PR00313">
    <property type="entry name" value="CABNDNGRPT"/>
</dbReference>
<evidence type="ECO:0000259" key="1">
    <source>
        <dbReference type="Pfam" id="PF06594"/>
    </source>
</evidence>
<gene>
    <name evidence="2" type="ORF">MPLDJ20_330023</name>
</gene>
<dbReference type="PROSITE" id="PS00330">
    <property type="entry name" value="HEMOLYSIN_CALCIUM"/>
    <property type="match status" value="1"/>
</dbReference>
<dbReference type="Gene3D" id="2.150.10.10">
    <property type="entry name" value="Serralysin-like metalloprotease, C-terminal"/>
    <property type="match status" value="1"/>
</dbReference>
<proteinExistence type="predicted"/>
<dbReference type="Pfam" id="PF06594">
    <property type="entry name" value="HCBP_related"/>
    <property type="match status" value="1"/>
</dbReference>
<dbReference type="Pfam" id="PF00353">
    <property type="entry name" value="HemolysinCabind"/>
    <property type="match status" value="2"/>
</dbReference>
<dbReference type="InterPro" id="IPR011049">
    <property type="entry name" value="Serralysin-like_metalloprot_C"/>
</dbReference>
<sequence length="284" mass="29206">MLLKNSLNGNFGQGVDKVVFADGTTWTQADMSAHVSYVGGTNGSDTITGTAAADDIRAGMGDDVLVGQAGNDSYTYAAGDGNDVISEITTGTDVDTLVLNGINQADVRFERPYNDLTDVAVRVLATGQTITLDNQFDQEGGVEKIQFQDGTVLGGNDWSLDGVLASLATITGTAAGETIVGTSAADKIEGKGGADTLTGGAASDTFIFKAGFGLDKITDFVVGAGSQDVIQFDNDVFADFASVLAAATQVGADTVITHDANNVLTLKNVALANLHQDDFQFVAA</sequence>
<dbReference type="Proteomes" id="UP000046373">
    <property type="component" value="Unassembled WGS sequence"/>
</dbReference>
<dbReference type="InterPro" id="IPR010566">
    <property type="entry name" value="Haemolys_ca-bd"/>
</dbReference>
<dbReference type="SUPFAM" id="SSF51120">
    <property type="entry name" value="beta-Roll"/>
    <property type="match status" value="2"/>
</dbReference>
<reference evidence="2 3" key="1">
    <citation type="submission" date="2014-08" db="EMBL/GenBank/DDBJ databases">
        <authorList>
            <person name="Moulin Lionel"/>
        </authorList>
    </citation>
    <scope>NUCLEOTIDE SEQUENCE [LARGE SCALE GENOMIC DNA]</scope>
</reference>